<reference evidence="2 3" key="1">
    <citation type="submission" date="2019-12" db="EMBL/GenBank/DDBJ databases">
        <authorList>
            <person name="Alioto T."/>
            <person name="Alioto T."/>
            <person name="Gomez Garrido J."/>
        </authorList>
    </citation>
    <scope>NUCLEOTIDE SEQUENCE [LARGE SCALE GENOMIC DNA]</scope>
</reference>
<comment type="caution">
    <text evidence="2">The sequence shown here is derived from an EMBL/GenBank/DDBJ whole genome shotgun (WGS) entry which is preliminary data.</text>
</comment>
<evidence type="ECO:0000259" key="1">
    <source>
        <dbReference type="Pfam" id="PF14381"/>
    </source>
</evidence>
<dbReference type="Pfam" id="PF14381">
    <property type="entry name" value="EDR1_CTR1_ARMC3_pept"/>
    <property type="match status" value="1"/>
</dbReference>
<feature type="domain" description="EDR1/CTR1/ARMC3-like peptidase-like" evidence="1">
    <location>
        <begin position="28"/>
        <end position="122"/>
    </location>
</feature>
<evidence type="ECO:0000313" key="3">
    <source>
        <dbReference type="Proteomes" id="UP000594638"/>
    </source>
</evidence>
<dbReference type="EMBL" id="CACTIH010000029">
    <property type="protein sequence ID" value="CAA2937388.1"/>
    <property type="molecule type" value="Genomic_DNA"/>
</dbReference>
<keyword evidence="3" id="KW-1185">Reference proteome</keyword>
<accession>A0A8S0PDT5</accession>
<organism evidence="2 3">
    <name type="scientific">Olea europaea subsp. europaea</name>
    <dbReference type="NCBI Taxonomy" id="158383"/>
    <lineage>
        <taxon>Eukaryota</taxon>
        <taxon>Viridiplantae</taxon>
        <taxon>Streptophyta</taxon>
        <taxon>Embryophyta</taxon>
        <taxon>Tracheophyta</taxon>
        <taxon>Spermatophyta</taxon>
        <taxon>Magnoliopsida</taxon>
        <taxon>eudicotyledons</taxon>
        <taxon>Gunneridae</taxon>
        <taxon>Pentapetalae</taxon>
        <taxon>asterids</taxon>
        <taxon>lamiids</taxon>
        <taxon>Lamiales</taxon>
        <taxon>Oleaceae</taxon>
        <taxon>Oleeae</taxon>
        <taxon>Olea</taxon>
    </lineage>
</organism>
<keyword evidence="2" id="KW-0808">Transferase</keyword>
<dbReference type="Proteomes" id="UP000594638">
    <property type="component" value="Unassembled WGS sequence"/>
</dbReference>
<evidence type="ECO:0000313" key="2">
    <source>
        <dbReference type="EMBL" id="CAA2937388.1"/>
    </source>
</evidence>
<dbReference type="InterPro" id="IPR055164">
    <property type="entry name" value="EDR1/CTR1/ARMC3-like_pept-like"/>
</dbReference>
<dbReference type="AlphaFoldDB" id="A0A8S0PDT5"/>
<name>A0A8S0PDT5_OLEEU</name>
<keyword evidence="2" id="KW-0418">Kinase</keyword>
<dbReference type="Gramene" id="OE9A048383T1">
    <property type="protein sequence ID" value="OE9A048383C1"/>
    <property type="gene ID" value="OE9A048383"/>
</dbReference>
<sequence>MISLSSSEETSNSNGLKTEYDLGSSAFQRASQTLWDTGKLDEPIPDCFYFVTPERRFKEPFDSIPSSDELYIFGEGFMLNVLVANACEDKKLSILKQVAATLVKGLSSSPTALIKKIAGLVQSPGL</sequence>
<dbReference type="GO" id="GO:0016301">
    <property type="term" value="F:kinase activity"/>
    <property type="evidence" value="ECO:0007669"/>
    <property type="project" value="UniProtKB-KW"/>
</dbReference>
<gene>
    <name evidence="2" type="ORF">OLEA9_A048383</name>
</gene>
<proteinExistence type="predicted"/>
<protein>
    <submittedName>
        <fullName evidence="2">Serine threonine- kinase EDR1-like</fullName>
    </submittedName>
</protein>
<dbReference type="OrthoDB" id="1726136at2759"/>